<feature type="compositionally biased region" description="Polar residues" evidence="1">
    <location>
        <begin position="226"/>
        <end position="236"/>
    </location>
</feature>
<dbReference type="OrthoDB" id="5232980at2759"/>
<dbReference type="STRING" id="2060905.A0A2B7X5B4"/>
<comment type="caution">
    <text evidence="2">The sequence shown here is derived from an EMBL/GenBank/DDBJ whole genome shotgun (WGS) entry which is preliminary data.</text>
</comment>
<organism evidence="2 3">
    <name type="scientific">Blastomyces parvus</name>
    <dbReference type="NCBI Taxonomy" id="2060905"/>
    <lineage>
        <taxon>Eukaryota</taxon>
        <taxon>Fungi</taxon>
        <taxon>Dikarya</taxon>
        <taxon>Ascomycota</taxon>
        <taxon>Pezizomycotina</taxon>
        <taxon>Eurotiomycetes</taxon>
        <taxon>Eurotiomycetidae</taxon>
        <taxon>Onygenales</taxon>
        <taxon>Ajellomycetaceae</taxon>
        <taxon>Blastomyces</taxon>
    </lineage>
</organism>
<accession>A0A2B7X5B4</accession>
<feature type="compositionally biased region" description="Polar residues" evidence="1">
    <location>
        <begin position="287"/>
        <end position="313"/>
    </location>
</feature>
<feature type="compositionally biased region" description="Basic residues" evidence="1">
    <location>
        <begin position="244"/>
        <end position="257"/>
    </location>
</feature>
<reference evidence="2 3" key="1">
    <citation type="submission" date="2017-10" db="EMBL/GenBank/DDBJ databases">
        <title>Comparative genomics in systemic dimorphic fungi from Ajellomycetaceae.</title>
        <authorList>
            <person name="Munoz J.F."/>
            <person name="Mcewen J.G."/>
            <person name="Clay O.K."/>
            <person name="Cuomo C.A."/>
        </authorList>
    </citation>
    <scope>NUCLEOTIDE SEQUENCE [LARGE SCALE GENOMIC DNA]</scope>
    <source>
        <strain evidence="2 3">UAMH130</strain>
    </source>
</reference>
<gene>
    <name evidence="2" type="ORF">GX51_03720</name>
</gene>
<dbReference type="Proteomes" id="UP000224080">
    <property type="component" value="Unassembled WGS sequence"/>
</dbReference>
<dbReference type="EMBL" id="PDNC01000042">
    <property type="protein sequence ID" value="PGH04050.1"/>
    <property type="molecule type" value="Genomic_DNA"/>
</dbReference>
<feature type="compositionally biased region" description="Low complexity" evidence="1">
    <location>
        <begin position="322"/>
        <end position="335"/>
    </location>
</feature>
<proteinExistence type="predicted"/>
<keyword evidence="3" id="KW-1185">Reference proteome</keyword>
<evidence type="ECO:0000313" key="3">
    <source>
        <dbReference type="Proteomes" id="UP000224080"/>
    </source>
</evidence>
<dbReference type="AlphaFoldDB" id="A0A2B7X5B4"/>
<protein>
    <submittedName>
        <fullName evidence="2">Uncharacterized protein</fullName>
    </submittedName>
</protein>
<name>A0A2B7X5B4_9EURO</name>
<sequence length="372" mass="41202">MACRGGPQEFPPSNYGAFVPYLTADEGEQISRQFQGPIWRPNAQVMWSGVPRELAQKWADDRGMQTLTTAMGFLMVPEHPSCPKSRKSAHSWSLYIKGASALFAWHISKGEKVTVLSPPPPDRFNPGGFTNYQAIEEPILKGVLGSAVSRIEMVHPTVKGAEDFAYQTWPTNETDIWIARFGTSHQKKQRWRAVGSSKFLRVYTILGAATAPQPQGYLEALGENGVQRNPGTVQSGNDDESVIRKRAKRRGRRRRKPKENDDEGGVITKRQKSVETREWEDEASQVPEASTTPEASKTSKASQGSIASEAQNASKETKISEKTSTTKTISKAQKASTKETAPKPNTDCSSEIKILSPFAQLCPFDYFVMFLC</sequence>
<feature type="region of interest" description="Disordered" evidence="1">
    <location>
        <begin position="223"/>
        <end position="349"/>
    </location>
</feature>
<evidence type="ECO:0000313" key="2">
    <source>
        <dbReference type="EMBL" id="PGH04050.1"/>
    </source>
</evidence>
<evidence type="ECO:0000256" key="1">
    <source>
        <dbReference type="SAM" id="MobiDB-lite"/>
    </source>
</evidence>